<organism evidence="1 2">
    <name type="scientific">Psychroflexus halocasei</name>
    <dbReference type="NCBI Taxonomy" id="908615"/>
    <lineage>
        <taxon>Bacteria</taxon>
        <taxon>Pseudomonadati</taxon>
        <taxon>Bacteroidota</taxon>
        <taxon>Flavobacteriia</taxon>
        <taxon>Flavobacteriales</taxon>
        <taxon>Flavobacteriaceae</taxon>
        <taxon>Psychroflexus</taxon>
    </lineage>
</organism>
<dbReference type="STRING" id="908615.SAMN05421540_10349"/>
<reference evidence="1 2" key="1">
    <citation type="submission" date="2016-10" db="EMBL/GenBank/DDBJ databases">
        <authorList>
            <person name="de Groot N.N."/>
        </authorList>
    </citation>
    <scope>NUCLEOTIDE SEQUENCE [LARGE SCALE GENOMIC DNA]</scope>
    <source>
        <strain evidence="1 2">DSM 23581</strain>
    </source>
</reference>
<proteinExistence type="predicted"/>
<dbReference type="AlphaFoldDB" id="A0A1H3Y6A4"/>
<name>A0A1H3Y6A4_9FLAO</name>
<protein>
    <submittedName>
        <fullName evidence="1">Uncharacterized protein</fullName>
    </submittedName>
</protein>
<sequence length="178" mass="21079">MFIFVIMKKLFLFYFISLSFYALQAQEFRGQLFEIFDAPSLSVLDDPFSVNNQIENSISTMRIDLNVDPFREKRQINMVAAIEHKKQQKNRSLDEFSFVKRQLASFEANKPKLDNSVNLYSPSYNDQPIYSGSNRVKNSVYEDLGDRFKYRTGFYSPSYHNSYRNRDKNRARFYIGAY</sequence>
<dbReference type="EMBL" id="FNQF01000003">
    <property type="protein sequence ID" value="SEA07199.1"/>
    <property type="molecule type" value="Genomic_DNA"/>
</dbReference>
<accession>A0A1H3Y6A4</accession>
<evidence type="ECO:0000313" key="1">
    <source>
        <dbReference type="EMBL" id="SEA07199.1"/>
    </source>
</evidence>
<evidence type="ECO:0000313" key="2">
    <source>
        <dbReference type="Proteomes" id="UP000198820"/>
    </source>
</evidence>
<dbReference type="Proteomes" id="UP000198820">
    <property type="component" value="Unassembled WGS sequence"/>
</dbReference>
<keyword evidence="2" id="KW-1185">Reference proteome</keyword>
<gene>
    <name evidence="1" type="ORF">SAMN05421540_10349</name>
</gene>